<dbReference type="Pfam" id="PF00460">
    <property type="entry name" value="Flg_bb_rod"/>
    <property type="match status" value="1"/>
</dbReference>
<dbReference type="NCBIfam" id="TIGR02492">
    <property type="entry name" value="flgK_ends"/>
    <property type="match status" value="1"/>
</dbReference>
<feature type="domain" description="Flagellar basal-body/hook protein C-terminal" evidence="8">
    <location>
        <begin position="425"/>
        <end position="463"/>
    </location>
</feature>
<keyword evidence="10" id="KW-0282">Flagellum</keyword>
<feature type="domain" description="Flagellar basal body rod protein N-terminal" evidence="7">
    <location>
        <begin position="8"/>
        <end position="37"/>
    </location>
</feature>
<sequence>MAGAFSSINTALSALRYQQAALDIASTNIANVSTDGYVRRRVVGETVGAAAAPAVWSRSNEIGSGVQSSGVQRMVDSLLDARVRREHGRQSYLDLKAAAMARVETGIAEPSETGVAKAIDTFQKSLDDLNNAPSSDAARSQVLANANVVADAFNIQARNLEDETGDQRARVLSTVQEINDVAKQLADTNFTISTSSGNGSDTATLMDTRDQLALRLSELTGATATTRADGGMDMTLGGVSLVSGRTSATLQIATGITPTGAGDGSPVAFTLLQQDGTTPAVVPPTGELAASVELIDVVLPGYAAGLNDLVKQFADAFNDAHDDGYDATGAVGGKFFDYTDPDRAGSLKVVVTSTSAIAVSSVASTTPGVGNNDTGNASKLADSITIQDGYQRLVNGFGSAVASTQRLAANQVAMTSQVDAAREQQAGVSIDEETVNMVMAQHSYEAAARVMTTVDEMLDTLINRTGIVGR</sequence>
<dbReference type="InterPro" id="IPR002371">
    <property type="entry name" value="FlgK"/>
</dbReference>
<dbReference type="InterPro" id="IPR053927">
    <property type="entry name" value="FlgK_helical"/>
</dbReference>
<gene>
    <name evidence="10" type="primary">flgK</name>
    <name evidence="10" type="ORF">GCM10023350_23580</name>
</gene>
<evidence type="ECO:0000256" key="1">
    <source>
        <dbReference type="ARBA" id="ARBA00004365"/>
    </source>
</evidence>
<proteinExistence type="inferred from homology"/>
<dbReference type="Pfam" id="PF22638">
    <property type="entry name" value="FlgK_D1"/>
    <property type="match status" value="1"/>
</dbReference>
<evidence type="ECO:0000259" key="8">
    <source>
        <dbReference type="Pfam" id="PF06429"/>
    </source>
</evidence>
<evidence type="ECO:0000256" key="5">
    <source>
        <dbReference type="ARBA" id="ARBA00022525"/>
    </source>
</evidence>
<dbReference type="PANTHER" id="PTHR30033">
    <property type="entry name" value="FLAGELLAR HOOK-ASSOCIATED PROTEIN 1"/>
    <property type="match status" value="1"/>
</dbReference>
<protein>
    <recommendedName>
        <fullName evidence="4">Flagellar hook-associated protein 1</fullName>
    </recommendedName>
</protein>
<dbReference type="PANTHER" id="PTHR30033:SF1">
    <property type="entry name" value="FLAGELLAR HOOK-ASSOCIATED PROTEIN 1"/>
    <property type="match status" value="1"/>
</dbReference>
<evidence type="ECO:0000256" key="6">
    <source>
        <dbReference type="ARBA" id="ARBA00023143"/>
    </source>
</evidence>
<reference evidence="11" key="1">
    <citation type="journal article" date="2019" name="Int. J. Syst. Evol. Microbiol.">
        <title>The Global Catalogue of Microorganisms (GCM) 10K type strain sequencing project: providing services to taxonomists for standard genome sequencing and annotation.</title>
        <authorList>
            <consortium name="The Broad Institute Genomics Platform"/>
            <consortium name="The Broad Institute Genome Sequencing Center for Infectious Disease"/>
            <person name="Wu L."/>
            <person name="Ma J."/>
        </authorList>
    </citation>
    <scope>NUCLEOTIDE SEQUENCE [LARGE SCALE GENOMIC DNA]</scope>
    <source>
        <strain evidence="11">JCM 18532</strain>
    </source>
</reference>
<evidence type="ECO:0000256" key="4">
    <source>
        <dbReference type="ARBA" id="ARBA00016244"/>
    </source>
</evidence>
<dbReference type="Proteomes" id="UP001499882">
    <property type="component" value="Unassembled WGS sequence"/>
</dbReference>
<keyword evidence="11" id="KW-1185">Reference proteome</keyword>
<evidence type="ECO:0000313" key="11">
    <source>
        <dbReference type="Proteomes" id="UP001499882"/>
    </source>
</evidence>
<keyword evidence="5" id="KW-0964">Secreted</keyword>
<name>A0ABP8YSP7_9ACTN</name>
<dbReference type="InterPro" id="IPR010930">
    <property type="entry name" value="Flg_bb/hook_C_dom"/>
</dbReference>
<dbReference type="SUPFAM" id="SSF64518">
    <property type="entry name" value="Phase 1 flagellin"/>
    <property type="match status" value="1"/>
</dbReference>
<evidence type="ECO:0000256" key="3">
    <source>
        <dbReference type="ARBA" id="ARBA00009677"/>
    </source>
</evidence>
<comment type="similarity">
    <text evidence="3">Belongs to the flagella basal body rod proteins family.</text>
</comment>
<dbReference type="RefSeq" id="WP_345526968.1">
    <property type="nucleotide sequence ID" value="NZ_BAABKN010000014.1"/>
</dbReference>
<comment type="subcellular location">
    <subcellularLocation>
        <location evidence="1">Bacterial flagellum</location>
    </subcellularLocation>
    <subcellularLocation>
        <location evidence="2">Secreted</location>
    </subcellularLocation>
</comment>
<dbReference type="EMBL" id="BAABKN010000014">
    <property type="protein sequence ID" value="GAA4738555.1"/>
    <property type="molecule type" value="Genomic_DNA"/>
</dbReference>
<evidence type="ECO:0000313" key="10">
    <source>
        <dbReference type="EMBL" id="GAA4738555.1"/>
    </source>
</evidence>
<dbReference type="Pfam" id="PF06429">
    <property type="entry name" value="Flg_bbr_C"/>
    <property type="match status" value="1"/>
</dbReference>
<evidence type="ECO:0000259" key="7">
    <source>
        <dbReference type="Pfam" id="PF00460"/>
    </source>
</evidence>
<dbReference type="InterPro" id="IPR001444">
    <property type="entry name" value="Flag_bb_rod_N"/>
</dbReference>
<organism evidence="10 11">
    <name type="scientific">Nocardioides endophyticus</name>
    <dbReference type="NCBI Taxonomy" id="1353775"/>
    <lineage>
        <taxon>Bacteria</taxon>
        <taxon>Bacillati</taxon>
        <taxon>Actinomycetota</taxon>
        <taxon>Actinomycetes</taxon>
        <taxon>Propionibacteriales</taxon>
        <taxon>Nocardioidaceae</taxon>
        <taxon>Nocardioides</taxon>
    </lineage>
</organism>
<keyword evidence="6" id="KW-0975">Bacterial flagellum</keyword>
<comment type="caution">
    <text evidence="10">The sequence shown here is derived from an EMBL/GenBank/DDBJ whole genome shotgun (WGS) entry which is preliminary data.</text>
</comment>
<keyword evidence="10" id="KW-0969">Cilium</keyword>
<evidence type="ECO:0000256" key="2">
    <source>
        <dbReference type="ARBA" id="ARBA00004613"/>
    </source>
</evidence>
<evidence type="ECO:0000259" key="9">
    <source>
        <dbReference type="Pfam" id="PF22638"/>
    </source>
</evidence>
<keyword evidence="10" id="KW-0966">Cell projection</keyword>
<accession>A0ABP8YSP7</accession>
<feature type="domain" description="Flagellar hook-associated protein FlgK helical" evidence="9">
    <location>
        <begin position="101"/>
        <end position="336"/>
    </location>
</feature>